<dbReference type="EMBL" id="UIDG01000166">
    <property type="protein sequence ID" value="SUS06160.1"/>
    <property type="molecule type" value="Genomic_DNA"/>
</dbReference>
<organism evidence="2">
    <name type="scientific">metagenome</name>
    <dbReference type="NCBI Taxonomy" id="256318"/>
    <lineage>
        <taxon>unclassified sequences</taxon>
        <taxon>metagenomes</taxon>
    </lineage>
</organism>
<accession>A0A380TCI5</accession>
<reference evidence="2" key="1">
    <citation type="submission" date="2018-07" db="EMBL/GenBank/DDBJ databases">
        <authorList>
            <person name="Quirk P.G."/>
            <person name="Krulwich T.A."/>
        </authorList>
    </citation>
    <scope>NUCLEOTIDE SEQUENCE</scope>
</reference>
<evidence type="ECO:0000256" key="1">
    <source>
        <dbReference type="SAM" id="MobiDB-lite"/>
    </source>
</evidence>
<sequence length="66" mass="7550">MASAQILKRLRPEVTPNRATGKPEGDQGIRRRRRWRATVFVGGPGALPNEAEIVQIDHMRYFNSFE</sequence>
<evidence type="ECO:0000313" key="2">
    <source>
        <dbReference type="EMBL" id="SUS06160.1"/>
    </source>
</evidence>
<name>A0A380TCI5_9ZZZZ</name>
<dbReference type="AlphaFoldDB" id="A0A380TCI5"/>
<gene>
    <name evidence="2" type="ORF">DF3PB_2480002</name>
</gene>
<protein>
    <submittedName>
        <fullName evidence="2">Uncharacterized protein</fullName>
    </submittedName>
</protein>
<proteinExistence type="predicted"/>
<feature type="region of interest" description="Disordered" evidence="1">
    <location>
        <begin position="1"/>
        <end position="31"/>
    </location>
</feature>